<protein>
    <recommendedName>
        <fullName evidence="1">Tc1-like transposase DDE domain-containing protein</fullName>
    </recommendedName>
</protein>
<dbReference type="Gene3D" id="3.30.420.10">
    <property type="entry name" value="Ribonuclease H-like superfamily/Ribonuclease H"/>
    <property type="match status" value="1"/>
</dbReference>
<keyword evidence="4" id="KW-1185">Reference proteome</keyword>
<dbReference type="PANTHER" id="PTHR33939">
    <property type="entry name" value="PROTEIN CBG22215"/>
    <property type="match status" value="1"/>
</dbReference>
<name>A0A815IFM6_9BILA</name>
<evidence type="ECO:0000313" key="3">
    <source>
        <dbReference type="EMBL" id="CAF4250647.1"/>
    </source>
</evidence>
<dbReference type="AlphaFoldDB" id="A0A815IFM6"/>
<dbReference type="EMBL" id="CAJNOQ010015732">
    <property type="protein sequence ID" value="CAF1367516.1"/>
    <property type="molecule type" value="Genomic_DNA"/>
</dbReference>
<dbReference type="Proteomes" id="UP000663829">
    <property type="component" value="Unassembled WGS sequence"/>
</dbReference>
<gene>
    <name evidence="2" type="ORF">GPM918_LOCUS31689</name>
    <name evidence="3" type="ORF">SRO942_LOCUS32335</name>
</gene>
<dbReference type="OrthoDB" id="2266637at2759"/>
<proteinExistence type="predicted"/>
<dbReference type="InterPro" id="IPR036397">
    <property type="entry name" value="RNaseH_sf"/>
</dbReference>
<evidence type="ECO:0000313" key="2">
    <source>
        <dbReference type="EMBL" id="CAF1367516.1"/>
    </source>
</evidence>
<dbReference type="Pfam" id="PF13358">
    <property type="entry name" value="DDE_3"/>
    <property type="match status" value="1"/>
</dbReference>
<organism evidence="2 4">
    <name type="scientific">Didymodactylos carnosus</name>
    <dbReference type="NCBI Taxonomy" id="1234261"/>
    <lineage>
        <taxon>Eukaryota</taxon>
        <taxon>Metazoa</taxon>
        <taxon>Spiralia</taxon>
        <taxon>Gnathifera</taxon>
        <taxon>Rotifera</taxon>
        <taxon>Eurotatoria</taxon>
        <taxon>Bdelloidea</taxon>
        <taxon>Philodinida</taxon>
        <taxon>Philodinidae</taxon>
        <taxon>Didymodactylos</taxon>
    </lineage>
</organism>
<dbReference type="InterPro" id="IPR038717">
    <property type="entry name" value="Tc1-like_DDE_dom"/>
</dbReference>
<dbReference type="PANTHER" id="PTHR33939:SF1">
    <property type="entry name" value="DUF4371 DOMAIN-CONTAINING PROTEIN"/>
    <property type="match status" value="1"/>
</dbReference>
<feature type="domain" description="Tc1-like transposase DDE" evidence="1">
    <location>
        <begin position="2"/>
        <end position="128"/>
    </location>
</feature>
<reference evidence="2" key="1">
    <citation type="submission" date="2021-02" db="EMBL/GenBank/DDBJ databases">
        <authorList>
            <person name="Nowell W R."/>
        </authorList>
    </citation>
    <scope>NUCLEOTIDE SEQUENCE</scope>
</reference>
<dbReference type="EMBL" id="CAJOBC010073514">
    <property type="protein sequence ID" value="CAF4250647.1"/>
    <property type="molecule type" value="Genomic_DNA"/>
</dbReference>
<accession>A0A815IFM6</accession>
<evidence type="ECO:0000259" key="1">
    <source>
        <dbReference type="Pfam" id="PF13358"/>
    </source>
</evidence>
<dbReference type="GO" id="GO:0003676">
    <property type="term" value="F:nucleic acid binding"/>
    <property type="evidence" value="ECO:0007669"/>
    <property type="project" value="InterPro"/>
</dbReference>
<sequence>MDSTHFLNWLDQACAQLRVLQDKNAQICLILDNATWHFKEPEETKLPKRGSRKAVLHDWLTKHKIHFADNLKNSELLESIYQDALAKFYKSYQVASVYDIEILRLPVRHSTLNPIELAWSGMKNYIRPEEARGYYHHVKKYEDHLNRLISG</sequence>
<dbReference type="Proteomes" id="UP000681722">
    <property type="component" value="Unassembled WGS sequence"/>
</dbReference>
<comment type="caution">
    <text evidence="2">The sequence shown here is derived from an EMBL/GenBank/DDBJ whole genome shotgun (WGS) entry which is preliminary data.</text>
</comment>
<evidence type="ECO:0000313" key="4">
    <source>
        <dbReference type="Proteomes" id="UP000663829"/>
    </source>
</evidence>